<feature type="non-terminal residue" evidence="1">
    <location>
        <position position="144"/>
    </location>
</feature>
<evidence type="ECO:0000313" key="2">
    <source>
        <dbReference type="Proteomes" id="UP000002038"/>
    </source>
</evidence>
<dbReference type="GeneID" id="42528556"/>
<accession>A0A179UD63</accession>
<dbReference type="RefSeq" id="XP_031576602.1">
    <property type="nucleotide sequence ID" value="XM_031724386.1"/>
</dbReference>
<evidence type="ECO:0000313" key="1">
    <source>
        <dbReference type="EMBL" id="OAT05219.1"/>
    </source>
</evidence>
<organism evidence="1 2">
    <name type="scientific">Blastomyces gilchristii (strain SLH14081)</name>
    <name type="common">Blastomyces dermatitidis</name>
    <dbReference type="NCBI Taxonomy" id="559298"/>
    <lineage>
        <taxon>Eukaryota</taxon>
        <taxon>Fungi</taxon>
        <taxon>Dikarya</taxon>
        <taxon>Ascomycota</taxon>
        <taxon>Pezizomycotina</taxon>
        <taxon>Eurotiomycetes</taxon>
        <taxon>Eurotiomycetidae</taxon>
        <taxon>Onygenales</taxon>
        <taxon>Ajellomycetaceae</taxon>
        <taxon>Blastomyces</taxon>
    </lineage>
</organism>
<dbReference type="AlphaFoldDB" id="A0A179UD63"/>
<dbReference type="KEGG" id="bgh:BDBG_16435"/>
<dbReference type="EMBL" id="GG657449">
    <property type="protein sequence ID" value="OAT05219.1"/>
    <property type="molecule type" value="Genomic_DNA"/>
</dbReference>
<name>A0A179UD63_BLAGS</name>
<keyword evidence="2" id="KW-1185">Reference proteome</keyword>
<reference evidence="2" key="1">
    <citation type="journal article" date="2015" name="PLoS Genet.">
        <title>The dynamic genome and transcriptome of the human fungal pathogen Blastomyces and close relative Emmonsia.</title>
        <authorList>
            <person name="Munoz J.F."/>
            <person name="Gauthier G.M."/>
            <person name="Desjardins C.A."/>
            <person name="Gallo J.E."/>
            <person name="Holder J."/>
            <person name="Sullivan T.D."/>
            <person name="Marty A.J."/>
            <person name="Carmen J.C."/>
            <person name="Chen Z."/>
            <person name="Ding L."/>
            <person name="Gujja S."/>
            <person name="Magrini V."/>
            <person name="Misas E."/>
            <person name="Mitreva M."/>
            <person name="Priest M."/>
            <person name="Saif S."/>
            <person name="Whiston E.A."/>
            <person name="Young S."/>
            <person name="Zeng Q."/>
            <person name="Goldman W.E."/>
            <person name="Mardis E.R."/>
            <person name="Taylor J.W."/>
            <person name="McEwen J.G."/>
            <person name="Clay O.K."/>
            <person name="Klein B.S."/>
            <person name="Cuomo C.A."/>
        </authorList>
    </citation>
    <scope>NUCLEOTIDE SEQUENCE [LARGE SCALE GENOMIC DNA]</scope>
    <source>
        <strain evidence="2">SLH14081</strain>
    </source>
</reference>
<sequence>SSHVDRFTSANDNEPDVTFLIENLKNMIMKKLSISCVTESLTSLSVFSVSFSAALSQSSTSASVSDSSLTTPVPATLTPATSGFTVSAFVTSSSHFKKILYRLNESSLSRITLLLNSVKFVKDICVFRNRNMNIILFYTCECEA</sequence>
<dbReference type="VEuPathDB" id="FungiDB:BDBG_16435"/>
<feature type="non-terminal residue" evidence="1">
    <location>
        <position position="1"/>
    </location>
</feature>
<gene>
    <name evidence="1" type="ORF">BDBG_16435</name>
</gene>
<protein>
    <submittedName>
        <fullName evidence="1">Uncharacterized protein</fullName>
    </submittedName>
</protein>
<proteinExistence type="predicted"/>
<dbReference type="Proteomes" id="UP000002038">
    <property type="component" value="Unassembled WGS sequence"/>
</dbReference>